<feature type="domain" description="O-methyltransferase dimerisation" evidence="5">
    <location>
        <begin position="87"/>
        <end position="152"/>
    </location>
</feature>
<dbReference type="SUPFAM" id="SSF46785">
    <property type="entry name" value="Winged helix' DNA-binding domain"/>
    <property type="match status" value="1"/>
</dbReference>
<dbReference type="Pfam" id="PF00891">
    <property type="entry name" value="Methyltransf_2"/>
    <property type="match status" value="1"/>
</dbReference>
<dbReference type="GO" id="GO:0032259">
    <property type="term" value="P:methylation"/>
    <property type="evidence" value="ECO:0007669"/>
    <property type="project" value="UniProtKB-KW"/>
</dbReference>
<evidence type="ECO:0008006" key="8">
    <source>
        <dbReference type="Google" id="ProtNLM"/>
    </source>
</evidence>
<dbReference type="GO" id="GO:0008171">
    <property type="term" value="F:O-methyltransferase activity"/>
    <property type="evidence" value="ECO:0007669"/>
    <property type="project" value="InterPro"/>
</dbReference>
<dbReference type="GO" id="GO:0046983">
    <property type="term" value="F:protein dimerization activity"/>
    <property type="evidence" value="ECO:0007669"/>
    <property type="project" value="InterPro"/>
</dbReference>
<dbReference type="InterPro" id="IPR001077">
    <property type="entry name" value="COMT_C"/>
</dbReference>
<dbReference type="EMBL" id="JAACJJ010000029">
    <property type="protein sequence ID" value="KAF5319647.1"/>
    <property type="molecule type" value="Genomic_DNA"/>
</dbReference>
<dbReference type="AlphaFoldDB" id="A0A8H5F124"/>
<evidence type="ECO:0000256" key="2">
    <source>
        <dbReference type="ARBA" id="ARBA00022679"/>
    </source>
</evidence>
<evidence type="ECO:0000313" key="6">
    <source>
        <dbReference type="EMBL" id="KAF5319647.1"/>
    </source>
</evidence>
<dbReference type="Gene3D" id="3.40.50.150">
    <property type="entry name" value="Vaccinia Virus protein VP39"/>
    <property type="match status" value="1"/>
</dbReference>
<dbReference type="PANTHER" id="PTHR43712">
    <property type="entry name" value="PUTATIVE (AFU_ORTHOLOGUE AFUA_4G14580)-RELATED"/>
    <property type="match status" value="1"/>
</dbReference>
<dbReference type="PANTHER" id="PTHR43712:SF2">
    <property type="entry name" value="O-METHYLTRANSFERASE CICE"/>
    <property type="match status" value="1"/>
</dbReference>
<dbReference type="Proteomes" id="UP000567179">
    <property type="component" value="Unassembled WGS sequence"/>
</dbReference>
<accession>A0A8H5F124</accession>
<dbReference type="InterPro" id="IPR029063">
    <property type="entry name" value="SAM-dependent_MTases_sf"/>
</dbReference>
<dbReference type="Pfam" id="PF08100">
    <property type="entry name" value="Dimerisation"/>
    <property type="match status" value="1"/>
</dbReference>
<dbReference type="InterPro" id="IPR012967">
    <property type="entry name" value="COMT_dimerisation"/>
</dbReference>
<keyword evidence="2" id="KW-0808">Transferase</keyword>
<protein>
    <recommendedName>
        <fullName evidence="8">O-methyltransferase domain-containing protein</fullName>
    </recommendedName>
</protein>
<sequence>MSVRVQVEALLSIIKEATYNALEQYETTGVLTPVLDSTEGHPLDQVDDNIALKKIISKLEGACEQLCTTLAPPSHTIMNRAQDYGWACLQVAVQLKLADELTDKPNGLHVDELAAKVNVNPMKLASILRVLAARHCFREVSPDVFANNRLSVNIISDTSLAALVDLIADDGQTPATLLPQYLVDPDYGQSLSMTKALYQYRRKDQGIPDKTFYERVKTDASIPDPIIKVMMKAMRSMNTVMGSQAALSAYPWNNVKSVCDVGSGLGAFSRSLLERFPDVRVVQFDLAPTIAMAEQQWNGAFADRNEFVSGDFLVDLPIKNCDVYYLRTILHNCK</sequence>
<keyword evidence="1" id="KW-0489">Methyltransferase</keyword>
<reference evidence="6 7" key="1">
    <citation type="journal article" date="2020" name="ISME J.">
        <title>Uncovering the hidden diversity of litter-decomposition mechanisms in mushroom-forming fungi.</title>
        <authorList>
            <person name="Floudas D."/>
            <person name="Bentzer J."/>
            <person name="Ahren D."/>
            <person name="Johansson T."/>
            <person name="Persson P."/>
            <person name="Tunlid A."/>
        </authorList>
    </citation>
    <scope>NUCLEOTIDE SEQUENCE [LARGE SCALE GENOMIC DNA]</scope>
    <source>
        <strain evidence="6 7">CBS 101986</strain>
    </source>
</reference>
<evidence type="ECO:0000313" key="7">
    <source>
        <dbReference type="Proteomes" id="UP000567179"/>
    </source>
</evidence>
<proteinExistence type="predicted"/>
<dbReference type="CDD" id="cd02440">
    <property type="entry name" value="AdoMet_MTases"/>
    <property type="match status" value="1"/>
</dbReference>
<dbReference type="InterPro" id="IPR016461">
    <property type="entry name" value="COMT-like"/>
</dbReference>
<dbReference type="InterPro" id="IPR036388">
    <property type="entry name" value="WH-like_DNA-bd_sf"/>
</dbReference>
<evidence type="ECO:0000259" key="4">
    <source>
        <dbReference type="Pfam" id="PF00891"/>
    </source>
</evidence>
<organism evidence="6 7">
    <name type="scientific">Psilocybe cf. subviscida</name>
    <dbReference type="NCBI Taxonomy" id="2480587"/>
    <lineage>
        <taxon>Eukaryota</taxon>
        <taxon>Fungi</taxon>
        <taxon>Dikarya</taxon>
        <taxon>Basidiomycota</taxon>
        <taxon>Agaricomycotina</taxon>
        <taxon>Agaricomycetes</taxon>
        <taxon>Agaricomycetidae</taxon>
        <taxon>Agaricales</taxon>
        <taxon>Agaricineae</taxon>
        <taxon>Strophariaceae</taxon>
        <taxon>Psilocybe</taxon>
    </lineage>
</organism>
<dbReference type="SUPFAM" id="SSF53335">
    <property type="entry name" value="S-adenosyl-L-methionine-dependent methyltransferases"/>
    <property type="match status" value="1"/>
</dbReference>
<dbReference type="OrthoDB" id="2410195at2759"/>
<gene>
    <name evidence="6" type="ORF">D9619_008584</name>
</gene>
<dbReference type="Gene3D" id="1.10.10.10">
    <property type="entry name" value="Winged helix-like DNA-binding domain superfamily/Winged helix DNA-binding domain"/>
    <property type="match status" value="1"/>
</dbReference>
<keyword evidence="3" id="KW-0949">S-adenosyl-L-methionine</keyword>
<evidence type="ECO:0000256" key="3">
    <source>
        <dbReference type="ARBA" id="ARBA00022691"/>
    </source>
</evidence>
<evidence type="ECO:0000256" key="1">
    <source>
        <dbReference type="ARBA" id="ARBA00022603"/>
    </source>
</evidence>
<feature type="domain" description="O-methyltransferase C-terminal" evidence="4">
    <location>
        <begin position="226"/>
        <end position="332"/>
    </location>
</feature>
<dbReference type="InterPro" id="IPR036390">
    <property type="entry name" value="WH_DNA-bd_sf"/>
</dbReference>
<evidence type="ECO:0000259" key="5">
    <source>
        <dbReference type="Pfam" id="PF08100"/>
    </source>
</evidence>
<comment type="caution">
    <text evidence="6">The sequence shown here is derived from an EMBL/GenBank/DDBJ whole genome shotgun (WGS) entry which is preliminary data.</text>
</comment>
<dbReference type="PROSITE" id="PS51683">
    <property type="entry name" value="SAM_OMT_II"/>
    <property type="match status" value="1"/>
</dbReference>
<name>A0A8H5F124_9AGAR</name>
<keyword evidence="7" id="KW-1185">Reference proteome</keyword>